<dbReference type="Pfam" id="PF04937">
    <property type="entry name" value="DUF659"/>
    <property type="match status" value="1"/>
</dbReference>
<dbReference type="Pfam" id="PF02892">
    <property type="entry name" value="zf-BED"/>
    <property type="match status" value="1"/>
</dbReference>
<dbReference type="InterPro" id="IPR003656">
    <property type="entry name" value="Znf_BED"/>
</dbReference>
<dbReference type="GO" id="GO:0003677">
    <property type="term" value="F:DNA binding"/>
    <property type="evidence" value="ECO:0007669"/>
    <property type="project" value="InterPro"/>
</dbReference>
<evidence type="ECO:0000256" key="2">
    <source>
        <dbReference type="ARBA" id="ARBA00022771"/>
    </source>
</evidence>
<dbReference type="PROSITE" id="PS50808">
    <property type="entry name" value="ZF_BED"/>
    <property type="match status" value="1"/>
</dbReference>
<dbReference type="Gene3D" id="3.40.50.1820">
    <property type="entry name" value="alpha/beta hydrolase"/>
    <property type="match status" value="1"/>
</dbReference>
<keyword evidence="5" id="KW-0175">Coiled coil</keyword>
<reference evidence="8 9" key="1">
    <citation type="journal article" date="2014" name="Science">
        <title>Plant genetics. Early allopolyploid evolution in the post-Neolithic Brassica napus oilseed genome.</title>
        <authorList>
            <person name="Chalhoub B."/>
            <person name="Denoeud F."/>
            <person name="Liu S."/>
            <person name="Parkin I.A."/>
            <person name="Tang H."/>
            <person name="Wang X."/>
            <person name="Chiquet J."/>
            <person name="Belcram H."/>
            <person name="Tong C."/>
            <person name="Samans B."/>
            <person name="Correa M."/>
            <person name="Da Silva C."/>
            <person name="Just J."/>
            <person name="Falentin C."/>
            <person name="Koh C.S."/>
            <person name="Le Clainche I."/>
            <person name="Bernard M."/>
            <person name="Bento P."/>
            <person name="Noel B."/>
            <person name="Labadie K."/>
            <person name="Alberti A."/>
            <person name="Charles M."/>
            <person name="Arnaud D."/>
            <person name="Guo H."/>
            <person name="Daviaud C."/>
            <person name="Alamery S."/>
            <person name="Jabbari K."/>
            <person name="Zhao M."/>
            <person name="Edger P.P."/>
            <person name="Chelaifa H."/>
            <person name="Tack D."/>
            <person name="Lassalle G."/>
            <person name="Mestiri I."/>
            <person name="Schnel N."/>
            <person name="Le Paslier M.C."/>
            <person name="Fan G."/>
            <person name="Renault V."/>
            <person name="Bayer P.E."/>
            <person name="Golicz A.A."/>
            <person name="Manoli S."/>
            <person name="Lee T.H."/>
            <person name="Thi V.H."/>
            <person name="Chalabi S."/>
            <person name="Hu Q."/>
            <person name="Fan C."/>
            <person name="Tollenaere R."/>
            <person name="Lu Y."/>
            <person name="Battail C."/>
            <person name="Shen J."/>
            <person name="Sidebottom C.H."/>
            <person name="Wang X."/>
            <person name="Canaguier A."/>
            <person name="Chauveau A."/>
            <person name="Berard A."/>
            <person name="Deniot G."/>
            <person name="Guan M."/>
            <person name="Liu Z."/>
            <person name="Sun F."/>
            <person name="Lim Y.P."/>
            <person name="Lyons E."/>
            <person name="Town C.D."/>
            <person name="Bancroft I."/>
            <person name="Wang X."/>
            <person name="Meng J."/>
            <person name="Ma J."/>
            <person name="Pires J.C."/>
            <person name="King G.J."/>
            <person name="Brunel D."/>
            <person name="Delourme R."/>
            <person name="Renard M."/>
            <person name="Aury J.M."/>
            <person name="Adams K.L."/>
            <person name="Batley J."/>
            <person name="Snowdon R.J."/>
            <person name="Tost J."/>
            <person name="Edwards D."/>
            <person name="Zhou Y."/>
            <person name="Hua W."/>
            <person name="Sharpe A.G."/>
            <person name="Paterson A.H."/>
            <person name="Guan C."/>
            <person name="Wincker P."/>
        </authorList>
    </citation>
    <scope>NUCLEOTIDE SEQUENCE [LARGE SCALE GENOMIC DNA]</scope>
    <source>
        <strain evidence="9">cv. Darmor-bzh</strain>
    </source>
</reference>
<keyword evidence="2 4" id="KW-0863">Zinc-finger</keyword>
<evidence type="ECO:0000313" key="8">
    <source>
        <dbReference type="EMBL" id="CDY64616.1"/>
    </source>
</evidence>
<evidence type="ECO:0000313" key="9">
    <source>
        <dbReference type="Proteomes" id="UP000028999"/>
    </source>
</evidence>
<proteinExistence type="predicted"/>
<evidence type="ECO:0000256" key="1">
    <source>
        <dbReference type="ARBA" id="ARBA00022723"/>
    </source>
</evidence>
<evidence type="ECO:0000259" key="7">
    <source>
        <dbReference type="PROSITE" id="PS50808"/>
    </source>
</evidence>
<sequence length="1024" mass="117048">MASMKHVLLFSRYLTIALTLFQSLISCFFNFPILIKIADSFLSLYFLVFCDLRPVTVDLDDGETTVHFWISGHRRISRPNLVMLHGYGGNSKWQFVHQVSDLSKSFNLFIPDLVFFGKSYTKNADRSVEIQARSIAGGLKKLGCDGTGRGRISVYSISYGGFVAYKMAEMWPEMMEKLVIVSSGVGFTQQQKTAEMRKHGGDCSKMLVPKTPMDLRMLVKISTNTGLTFVDWIPDFILSQFIAVMYEKNRQELLELAKNLLEREEAELHVISQKTLIVWGDKDKVFPLEHGYRLQRHLQNSRLEIIKETGHAVNVEAPKLATVDLWHTKLPRLDEDNGEIGDRVVSCKFYYAMETEHEENYDEIADTNHSIRGKKDIAWSYVTQSKDSRGKQVLECEYCHKKKLGGGINRMKHHLAGMKGDTDACTKVPSDVRYKLLQSLKETESKKRKNIQLDDSNLDGTPVQDVEDVDADDIIVDSGPSQKRKQGVDLHAYFKRGVHDPTPPTIKACMQSKERIHDVNMSVALWFYDACIPMNAVNSPFFQPMINKVANMGHGYAGPTYHALRVGLLCDAKLQVSLIVDKFRSTWAATGCTLMADGWKDTRHRPLVNFLVYCPKGITFLKSVDISDICGSVENLCNLFADVVGMIGPENVVHLVTDSAPNYKAAGRLLSEKFPTIAWSPCAAHCINLILEDVGKLPMVHDLKKRMSKVTIFVYNHKWPLSFLRKRPGWREIIRPGETRFATSFIALQSLYQHKDDLQALVTSTDPEFKKLLKASKTREVKSIVLDERAWNNCLIIVKIMTPIIRLLRICDADEKPSLPYVYEGMYRARLGIKKMFDKKPLYQPYTDIIDKRWDRMLRRHLHAAAYYLNPSFIYSEDTFSDKPEIMGGLMSIFEKETELSKTKLVQELRPCASEMNGGGILDHLLQLCKKFWIVEEEEPGELDYNELENALAEEYPKDDEVTNSENLVDFDEDFTMPPEEDEVMYEKNRQELLELAKNLLKKEEAELHVISQQVLWIADTLQK</sequence>
<dbReference type="PROSITE" id="PS51257">
    <property type="entry name" value="PROKAR_LIPOPROTEIN"/>
    <property type="match status" value="1"/>
</dbReference>
<dbReference type="STRING" id="3708.A0A078JFX9"/>
<keyword evidence="3" id="KW-0862">Zinc</keyword>
<dbReference type="Proteomes" id="UP000028999">
    <property type="component" value="Unassembled WGS sequence"/>
</dbReference>
<dbReference type="InterPro" id="IPR000073">
    <property type="entry name" value="AB_hydrolase_1"/>
</dbReference>
<dbReference type="InterPro" id="IPR012337">
    <property type="entry name" value="RNaseH-like_sf"/>
</dbReference>
<dbReference type="InterPro" id="IPR052370">
    <property type="entry name" value="Meta-cleavage_hydrolase"/>
</dbReference>
<keyword evidence="9" id="KW-1185">Reference proteome</keyword>
<dbReference type="Gramene" id="CDY64616">
    <property type="protein sequence ID" value="CDY64616"/>
    <property type="gene ID" value="GSBRNA2T00042421001"/>
</dbReference>
<dbReference type="OMA" id="TEHEENY"/>
<protein>
    <submittedName>
        <fullName evidence="8">BnaC08g48310D protein</fullName>
    </submittedName>
</protein>
<dbReference type="PaxDb" id="3708-A0A078JFX9"/>
<keyword evidence="1" id="KW-0479">Metal-binding</keyword>
<dbReference type="PRINTS" id="PR00111">
    <property type="entry name" value="ABHYDROLASE"/>
</dbReference>
<feature type="domain" description="BED-type" evidence="7">
    <location>
        <begin position="373"/>
        <end position="432"/>
    </location>
</feature>
<gene>
    <name evidence="8" type="primary">BnaC08g48310D</name>
    <name evidence="8" type="ORF">GSBRNA2T00042421001</name>
</gene>
<organism evidence="8 9">
    <name type="scientific">Brassica napus</name>
    <name type="common">Rape</name>
    <dbReference type="NCBI Taxonomy" id="3708"/>
    <lineage>
        <taxon>Eukaryota</taxon>
        <taxon>Viridiplantae</taxon>
        <taxon>Streptophyta</taxon>
        <taxon>Embryophyta</taxon>
        <taxon>Tracheophyta</taxon>
        <taxon>Spermatophyta</taxon>
        <taxon>Magnoliopsida</taxon>
        <taxon>eudicotyledons</taxon>
        <taxon>Gunneridae</taxon>
        <taxon>Pentapetalae</taxon>
        <taxon>rosids</taxon>
        <taxon>malvids</taxon>
        <taxon>Brassicales</taxon>
        <taxon>Brassicaceae</taxon>
        <taxon>Brassiceae</taxon>
        <taxon>Brassica</taxon>
    </lineage>
</organism>
<name>A0A078JFX9_BRANA</name>
<dbReference type="GO" id="GO:0008270">
    <property type="term" value="F:zinc ion binding"/>
    <property type="evidence" value="ECO:0007669"/>
    <property type="project" value="UniProtKB-KW"/>
</dbReference>
<evidence type="ECO:0000256" key="6">
    <source>
        <dbReference type="SAM" id="MobiDB-lite"/>
    </source>
</evidence>
<dbReference type="InterPro" id="IPR029058">
    <property type="entry name" value="AB_hydrolase_fold"/>
</dbReference>
<dbReference type="EMBL" id="LK034497">
    <property type="protein sequence ID" value="CDY64616.1"/>
    <property type="molecule type" value="Genomic_DNA"/>
</dbReference>
<accession>A0A078JFX9</accession>
<feature type="coiled-coil region" evidence="5">
    <location>
        <begin position="243"/>
        <end position="274"/>
    </location>
</feature>
<dbReference type="AlphaFoldDB" id="A0A078JFX9"/>
<dbReference type="PANTHER" id="PTHR43139:SF37">
    <property type="entry name" value="ALPHA_BETA-HYDROLASES SUPERFAMILY PROTEIN"/>
    <property type="match status" value="1"/>
</dbReference>
<feature type="region of interest" description="Disordered" evidence="6">
    <location>
        <begin position="445"/>
        <end position="464"/>
    </location>
</feature>
<evidence type="ECO:0000256" key="5">
    <source>
        <dbReference type="SAM" id="Coils"/>
    </source>
</evidence>
<dbReference type="Pfam" id="PF12697">
    <property type="entry name" value="Abhydrolase_6"/>
    <property type="match status" value="1"/>
</dbReference>
<dbReference type="PANTHER" id="PTHR43139">
    <property type="entry name" value="SI:DKEY-122A22.2"/>
    <property type="match status" value="1"/>
</dbReference>
<evidence type="ECO:0000256" key="3">
    <source>
        <dbReference type="ARBA" id="ARBA00022833"/>
    </source>
</evidence>
<dbReference type="InterPro" id="IPR007021">
    <property type="entry name" value="DUF659"/>
</dbReference>
<dbReference type="SUPFAM" id="SSF53098">
    <property type="entry name" value="Ribonuclease H-like"/>
    <property type="match status" value="1"/>
</dbReference>
<dbReference type="SUPFAM" id="SSF53474">
    <property type="entry name" value="alpha/beta-Hydrolases"/>
    <property type="match status" value="1"/>
</dbReference>
<evidence type="ECO:0000256" key="4">
    <source>
        <dbReference type="PROSITE-ProRule" id="PRU00027"/>
    </source>
</evidence>
<feature type="coiled-coil region" evidence="5">
    <location>
        <begin position="986"/>
        <end position="1014"/>
    </location>
</feature>